<name>A0A8H8UHR9_9HELO</name>
<comment type="caution">
    <text evidence="2">The sequence shown here is derived from an EMBL/GenBank/DDBJ whole genome shotgun (WGS) entry which is preliminary data.</text>
</comment>
<proteinExistence type="predicted"/>
<organism evidence="2 3">
    <name type="scientific">Lachnellula subtilissima</name>
    <dbReference type="NCBI Taxonomy" id="602034"/>
    <lineage>
        <taxon>Eukaryota</taxon>
        <taxon>Fungi</taxon>
        <taxon>Dikarya</taxon>
        <taxon>Ascomycota</taxon>
        <taxon>Pezizomycotina</taxon>
        <taxon>Leotiomycetes</taxon>
        <taxon>Helotiales</taxon>
        <taxon>Lachnaceae</taxon>
        <taxon>Lachnellula</taxon>
    </lineage>
</organism>
<accession>A0A8H8UHR9</accession>
<evidence type="ECO:0000259" key="1">
    <source>
        <dbReference type="Pfam" id="PF06985"/>
    </source>
</evidence>
<feature type="domain" description="Heterokaryon incompatibility" evidence="1">
    <location>
        <begin position="85"/>
        <end position="215"/>
    </location>
</feature>
<dbReference type="InterPro" id="IPR052895">
    <property type="entry name" value="HetReg/Transcr_Mod"/>
</dbReference>
<protein>
    <submittedName>
        <fullName evidence="2">Heterokaryon incompatibility protein 6,OR allele</fullName>
    </submittedName>
</protein>
<dbReference type="OrthoDB" id="2157530at2759"/>
<dbReference type="PANTHER" id="PTHR24148">
    <property type="entry name" value="ANKYRIN REPEAT DOMAIN-CONTAINING PROTEIN 39 HOMOLOG-RELATED"/>
    <property type="match status" value="1"/>
</dbReference>
<evidence type="ECO:0000313" key="3">
    <source>
        <dbReference type="Proteomes" id="UP000462212"/>
    </source>
</evidence>
<dbReference type="Pfam" id="PF06985">
    <property type="entry name" value="HET"/>
    <property type="match status" value="1"/>
</dbReference>
<gene>
    <name evidence="2" type="primary">het-6_21</name>
    <name evidence="2" type="ORF">LSUB1_G002068</name>
</gene>
<dbReference type="EMBL" id="QGMJ01000039">
    <property type="protein sequence ID" value="TVY44411.1"/>
    <property type="molecule type" value="Genomic_DNA"/>
</dbReference>
<dbReference type="InterPro" id="IPR010730">
    <property type="entry name" value="HET"/>
</dbReference>
<reference evidence="2 3" key="1">
    <citation type="submission" date="2018-05" db="EMBL/GenBank/DDBJ databases">
        <title>Genome sequencing and assembly of the regulated plant pathogen Lachnellula willkommii and related sister species for the development of diagnostic species identification markers.</title>
        <authorList>
            <person name="Giroux E."/>
            <person name="Bilodeau G."/>
        </authorList>
    </citation>
    <scope>NUCLEOTIDE SEQUENCE [LARGE SCALE GENOMIC DNA]</scope>
    <source>
        <strain evidence="2 3">CBS 197.66</strain>
    </source>
</reference>
<dbReference type="PANTHER" id="PTHR24148:SF82">
    <property type="entry name" value="HETEROKARYON INCOMPATIBILITY DOMAIN-CONTAINING PROTEIN"/>
    <property type="match status" value="1"/>
</dbReference>
<keyword evidence="3" id="KW-1185">Reference proteome</keyword>
<dbReference type="AlphaFoldDB" id="A0A8H8UHR9"/>
<dbReference type="Proteomes" id="UP000462212">
    <property type="component" value="Unassembled WGS sequence"/>
</dbReference>
<sequence>MLDLSILYDNGVFTLQSQDSRVMAQPGFATYAPFQHVSCPCEGSGRCYSPLAPGEIRLVILEPGELSDEISCRMPIFPRHRTPEFEAISYTWGDETQRQGVRYLDSPGTVCIANSCASVLRRLRYADRQRYIWIDALCINQQDLQERSLQVRAMPGIYSSAAQVVIYLGESADNSDLAMDFLSFGQYRNMNDSIRSAIGHLLRRPWFERTWVIQEVAMAKSAKVLCGTKSTPWSSLVVGAKMLSLQPPVLSPICRLRRHSWMYIVTTDQFVKALCDAAACHCRDPRDKVFAFIAMYPSMMNAGEIAQYRQSGFPMSKSSELPPEHIPATKQVSVRGMLRTHLDISETPRMSTNYDHSVETVFVEFATLLINNQGLEFLSAMQGHSEPKILPTWVPDWRVPCKRTILAYIPLVQFNAGGPAQSFHTCSPDPRSPAKHLIAQAVKISKIQFLGETCDMEDPNWDHVVFRGWRTLGERSWREVINSSSSTGFQTAFSQTILTDSHDDFYQPRKALFQKFSYHVAGASSEAGNFLQDIEISVLDRLRISCHGRRFFIDENGSMVLAASDSLEGDLVYVLLGAKVPYTFRPGQSQPFIGLNLIGECFAHGYMRREAVSPTKGFSVEEIRIV</sequence>
<evidence type="ECO:0000313" key="2">
    <source>
        <dbReference type="EMBL" id="TVY44411.1"/>
    </source>
</evidence>